<proteinExistence type="predicted"/>
<sequence length="617" mass="65169">MKHAEDVDRIHGVGDDAESSSVTCIVGRRPSAARSRPSVVTRVASRSRGEMIQAAATGRQDLVGGQITDDASHHGRLRFGRLHARLDGRIGTATPAGTKDKTALVCHETADCVGDRVDWADDALMRVACQACGKVKASKFNSCRWAVQVKALSAPRDGKANCRCHVIRGGSTAAAYTMLKPSGLRLLAETRLRCNQTTVPCGASLAVPDGCDSDLPPVRIPSGSAGTREDVGRNQKRDKASTAGLSQDGEGNADGREDAQSSRDVAMACSRTARRLGRVTPPTGPGADDGDACASEDGCRRDVCGKYANCVGLSHGASASSPQAGAGVTARAEPTTPVDARQFLVASVVPGGHSAPGHSNRRRDQTLSPAPLARPGTHQRKRLDGAGTRDRPRYPLGAGWGLPRHNNVTMPWSLGASGCSGLPPSGPFRKLAFQSTDRPAEAEDTTFQGRRGHWATWAAVPPAQVVDATQRQKKRPGCPTVWPLSLDFGDQSHLGFHNDGLRRTALSHPHPLRIGLACRAVFITCGHGARQSTKTRPDRTAAAAMALSGADEAKAPRQSVAIVGTGLAGLTTAYLLHNDDRRRYDVTLLEQASRFPAPPRARPQTLTAQAAGRRAVV</sequence>
<evidence type="ECO:0000313" key="1">
    <source>
        <dbReference type="EMBL" id="KAL3951849.1"/>
    </source>
</evidence>
<organism evidence="1 2">
    <name type="scientific">Purpureocillium lilacinum</name>
    <name type="common">Paecilomyces lilacinus</name>
    <dbReference type="NCBI Taxonomy" id="33203"/>
    <lineage>
        <taxon>Eukaryota</taxon>
        <taxon>Fungi</taxon>
        <taxon>Dikarya</taxon>
        <taxon>Ascomycota</taxon>
        <taxon>Pezizomycotina</taxon>
        <taxon>Sordariomycetes</taxon>
        <taxon>Hypocreomycetidae</taxon>
        <taxon>Hypocreales</taxon>
        <taxon>Ophiocordycipitaceae</taxon>
        <taxon>Purpureocillium</taxon>
    </lineage>
</organism>
<name>A0ACC4D7U9_PURLI</name>
<dbReference type="Proteomes" id="UP001638806">
    <property type="component" value="Unassembled WGS sequence"/>
</dbReference>
<comment type="caution">
    <text evidence="1">The sequence shown here is derived from an EMBL/GenBank/DDBJ whole genome shotgun (WGS) entry which is preliminary data.</text>
</comment>
<gene>
    <name evidence="1" type="ORF">ACCO45_013566</name>
</gene>
<dbReference type="EMBL" id="JBGNUJ010000013">
    <property type="protein sequence ID" value="KAL3951849.1"/>
    <property type="molecule type" value="Genomic_DNA"/>
</dbReference>
<reference evidence="1" key="1">
    <citation type="submission" date="2024-12" db="EMBL/GenBank/DDBJ databases">
        <title>Comparative genomics and development of molecular markers within Purpureocillium lilacinum and among Purpureocillium species.</title>
        <authorList>
            <person name="Yeh Z.-Y."/>
            <person name="Ni N.-T."/>
            <person name="Lo P.-H."/>
            <person name="Mushyakhwo K."/>
            <person name="Lin C.-F."/>
            <person name="Nai Y.-S."/>
        </authorList>
    </citation>
    <scope>NUCLEOTIDE SEQUENCE</scope>
    <source>
        <strain evidence="1">NCHU-NPUST-175</strain>
    </source>
</reference>
<evidence type="ECO:0000313" key="2">
    <source>
        <dbReference type="Proteomes" id="UP001638806"/>
    </source>
</evidence>
<accession>A0ACC4D7U9</accession>
<protein>
    <submittedName>
        <fullName evidence="1">Uncharacterized protein</fullName>
    </submittedName>
</protein>
<keyword evidence="2" id="KW-1185">Reference proteome</keyword>